<dbReference type="Pfam" id="PF03471">
    <property type="entry name" value="CorC_HlyC"/>
    <property type="match status" value="1"/>
</dbReference>
<dbReference type="Gene3D" id="3.30.465.10">
    <property type="match status" value="1"/>
</dbReference>
<dbReference type="InterPro" id="IPR005170">
    <property type="entry name" value="Transptr-assoc_dom"/>
</dbReference>
<dbReference type="InterPro" id="IPR044751">
    <property type="entry name" value="Ion_transp-like_CBS"/>
</dbReference>
<feature type="domain" description="CBS" evidence="12">
    <location>
        <begin position="225"/>
        <end position="281"/>
    </location>
</feature>
<feature type="transmembrane region" description="Helical" evidence="11">
    <location>
        <begin position="148"/>
        <end position="169"/>
    </location>
</feature>
<evidence type="ECO:0000256" key="9">
    <source>
        <dbReference type="PROSITE-ProRule" id="PRU00703"/>
    </source>
</evidence>
<feature type="domain" description="CBS" evidence="12">
    <location>
        <begin position="285"/>
        <end position="342"/>
    </location>
</feature>
<dbReference type="InterPro" id="IPR051676">
    <property type="entry name" value="UPF0053_domain"/>
</dbReference>
<dbReference type="SUPFAM" id="SSF56176">
    <property type="entry name" value="FAD-binding/transporter-associated domain-like"/>
    <property type="match status" value="1"/>
</dbReference>
<evidence type="ECO:0000256" key="10">
    <source>
        <dbReference type="PROSITE-ProRule" id="PRU01193"/>
    </source>
</evidence>
<evidence type="ECO:0000256" key="3">
    <source>
        <dbReference type="ARBA" id="ARBA00022475"/>
    </source>
</evidence>
<dbReference type="Pfam" id="PF01595">
    <property type="entry name" value="CNNM"/>
    <property type="match status" value="1"/>
</dbReference>
<feature type="transmembrane region" description="Helical" evidence="11">
    <location>
        <begin position="6"/>
        <end position="26"/>
    </location>
</feature>
<dbReference type="PROSITE" id="PS51371">
    <property type="entry name" value="CBS"/>
    <property type="match status" value="2"/>
</dbReference>
<evidence type="ECO:0000256" key="1">
    <source>
        <dbReference type="ARBA" id="ARBA00004651"/>
    </source>
</evidence>
<evidence type="ECO:0000259" key="12">
    <source>
        <dbReference type="PROSITE" id="PS51371"/>
    </source>
</evidence>
<dbReference type="Gene3D" id="3.10.580.10">
    <property type="entry name" value="CBS-domain"/>
    <property type="match status" value="1"/>
</dbReference>
<reference evidence="15" key="1">
    <citation type="submission" date="2021-02" db="EMBL/GenBank/DDBJ databases">
        <title>Leucobacter sp. CX169.</title>
        <authorList>
            <person name="Cheng Y."/>
        </authorList>
    </citation>
    <scope>NUCLEOTIDE SEQUENCE [LARGE SCALE GENOMIC DNA]</scope>
    <source>
        <strain evidence="15">JY899</strain>
    </source>
</reference>
<evidence type="ECO:0000256" key="5">
    <source>
        <dbReference type="ARBA" id="ARBA00022737"/>
    </source>
</evidence>
<dbReference type="RefSeq" id="WP_187996110.1">
    <property type="nucleotide sequence ID" value="NZ_JACEXG010000001.1"/>
</dbReference>
<dbReference type="InterPro" id="IPR036318">
    <property type="entry name" value="FAD-bd_PCMH-like_sf"/>
</dbReference>
<dbReference type="PANTHER" id="PTHR43099:SF6">
    <property type="entry name" value="UPF0053 PROTEIN RV1842C"/>
    <property type="match status" value="1"/>
</dbReference>
<name>A0ABS2TDC9_9ACTO</name>
<evidence type="ECO:0000256" key="6">
    <source>
        <dbReference type="ARBA" id="ARBA00022989"/>
    </source>
</evidence>
<evidence type="ECO:0000256" key="8">
    <source>
        <dbReference type="ARBA" id="ARBA00023136"/>
    </source>
</evidence>
<keyword evidence="6 10" id="KW-1133">Transmembrane helix</keyword>
<evidence type="ECO:0000256" key="2">
    <source>
        <dbReference type="ARBA" id="ARBA00006337"/>
    </source>
</evidence>
<evidence type="ECO:0000256" key="11">
    <source>
        <dbReference type="SAM" id="Phobius"/>
    </source>
</evidence>
<sequence length="450" mass="48336">MTPFLTLLIGVIVIALIIAVNGYFVAQEFAYMSVDRARLASRAEAGDAKAAKALRVTSRTSFMLSGAQLGITVTGLLVGYVAEPLVGQSLGALMGGIGVEPAVSIAVGTVLALAVSTIVQMIFGELYPKNLAIANPEPLAKAMAPSTLLYLTLFGWLISFFDHAANALLRLFRIEPLEDVDQSATSRDLERIVDESRATGDLSPDLSLILDRILDFPGRNVEHAMVPRNTVDVVGPSTTAAEVRRMMAGAHTRYPVVDRERPIGVVHLIDILPLPLDSAVTAGDIMRDVTVLPALMSLPSALEKLRESGEELACVVDEHGSFDGIVTLEDLAEEIAGELTDEHDDELSESIEHAGSGWEISGDAHLDEVERAIGYRLPRGDYETVSGLLIATLDDLPDVGQVVRIDLDPSGQDFLEPDPPTRCLEFTVNSLEWHVPSATTVVLREGGDAR</sequence>
<dbReference type="InterPro" id="IPR016169">
    <property type="entry name" value="FAD-bd_PCMH_sub2"/>
</dbReference>
<dbReference type="SMART" id="SM01091">
    <property type="entry name" value="CorC_HlyC"/>
    <property type="match status" value="1"/>
</dbReference>
<keyword evidence="7 9" id="KW-0129">CBS domain</keyword>
<dbReference type="InterPro" id="IPR000644">
    <property type="entry name" value="CBS_dom"/>
</dbReference>
<evidence type="ECO:0000313" key="14">
    <source>
        <dbReference type="EMBL" id="MBM9432646.1"/>
    </source>
</evidence>
<evidence type="ECO:0000256" key="7">
    <source>
        <dbReference type="ARBA" id="ARBA00023122"/>
    </source>
</evidence>
<dbReference type="InterPro" id="IPR046342">
    <property type="entry name" value="CBS_dom_sf"/>
</dbReference>
<dbReference type="CDD" id="cd04590">
    <property type="entry name" value="CBS_pair_CorC_HlyC_assoc"/>
    <property type="match status" value="1"/>
</dbReference>
<accession>A0ABS2TDC9</accession>
<dbReference type="PANTHER" id="PTHR43099">
    <property type="entry name" value="UPF0053 PROTEIN YRKA"/>
    <property type="match status" value="1"/>
</dbReference>
<feature type="domain" description="CNNM transmembrane" evidence="13">
    <location>
        <begin position="3"/>
        <end position="206"/>
    </location>
</feature>
<dbReference type="Pfam" id="PF00571">
    <property type="entry name" value="CBS"/>
    <property type="match status" value="2"/>
</dbReference>
<gene>
    <name evidence="14" type="ORF">JVW63_02870</name>
</gene>
<comment type="similarity">
    <text evidence="2">Belongs to the UPF0053 family.</text>
</comment>
<keyword evidence="5" id="KW-0677">Repeat</keyword>
<keyword evidence="4 10" id="KW-0812">Transmembrane</keyword>
<proteinExistence type="inferred from homology"/>
<evidence type="ECO:0000313" key="15">
    <source>
        <dbReference type="Proteomes" id="UP000705983"/>
    </source>
</evidence>
<organism evidence="14 15">
    <name type="scientific">Flaviflexus equikiangi</name>
    <dbReference type="NCBI Taxonomy" id="2758573"/>
    <lineage>
        <taxon>Bacteria</taxon>
        <taxon>Bacillati</taxon>
        <taxon>Actinomycetota</taxon>
        <taxon>Actinomycetes</taxon>
        <taxon>Actinomycetales</taxon>
        <taxon>Actinomycetaceae</taxon>
        <taxon>Flaviflexus</taxon>
    </lineage>
</organism>
<protein>
    <submittedName>
        <fullName evidence="14">HlyC/CorC family transporter</fullName>
    </submittedName>
</protein>
<dbReference type="InterPro" id="IPR002550">
    <property type="entry name" value="CNNM"/>
</dbReference>
<feature type="transmembrane region" description="Helical" evidence="11">
    <location>
        <begin position="62"/>
        <end position="82"/>
    </location>
</feature>
<keyword evidence="3" id="KW-1003">Cell membrane</keyword>
<dbReference type="PROSITE" id="PS51846">
    <property type="entry name" value="CNNM"/>
    <property type="match status" value="1"/>
</dbReference>
<evidence type="ECO:0000256" key="4">
    <source>
        <dbReference type="ARBA" id="ARBA00022692"/>
    </source>
</evidence>
<comment type="subcellular location">
    <subcellularLocation>
        <location evidence="1">Cell membrane</location>
        <topology evidence="1">Multi-pass membrane protein</topology>
    </subcellularLocation>
</comment>
<comment type="caution">
    <text evidence="14">The sequence shown here is derived from an EMBL/GenBank/DDBJ whole genome shotgun (WGS) entry which is preliminary data.</text>
</comment>
<dbReference type="Proteomes" id="UP000705983">
    <property type="component" value="Unassembled WGS sequence"/>
</dbReference>
<keyword evidence="8 10" id="KW-0472">Membrane</keyword>
<evidence type="ECO:0000259" key="13">
    <source>
        <dbReference type="PROSITE" id="PS51846"/>
    </source>
</evidence>
<feature type="transmembrane region" description="Helical" evidence="11">
    <location>
        <begin position="102"/>
        <end position="127"/>
    </location>
</feature>
<keyword evidence="15" id="KW-1185">Reference proteome</keyword>
<dbReference type="EMBL" id="JAFFJS010000001">
    <property type="protein sequence ID" value="MBM9432646.1"/>
    <property type="molecule type" value="Genomic_DNA"/>
</dbReference>
<dbReference type="SUPFAM" id="SSF54631">
    <property type="entry name" value="CBS-domain pair"/>
    <property type="match status" value="1"/>
</dbReference>